<keyword evidence="1" id="KW-1133">Transmembrane helix</keyword>
<evidence type="ECO:0000313" key="3">
    <source>
        <dbReference type="Proteomes" id="UP000323720"/>
    </source>
</evidence>
<reference evidence="2 3" key="1">
    <citation type="submission" date="2019-08" db="EMBL/GenBank/DDBJ databases">
        <title>Genomes of Antarctic Bizionia species.</title>
        <authorList>
            <person name="Bowman J.P."/>
        </authorList>
    </citation>
    <scope>NUCLEOTIDE SEQUENCE [LARGE SCALE GENOMIC DNA]</scope>
    <source>
        <strain evidence="2 3">ADA-4</strain>
    </source>
</reference>
<gene>
    <name evidence="2" type="ORF">ES674_10830</name>
</gene>
<keyword evidence="3" id="KW-1185">Reference proteome</keyword>
<keyword evidence="1" id="KW-0812">Transmembrane</keyword>
<feature type="transmembrane region" description="Helical" evidence="1">
    <location>
        <begin position="78"/>
        <end position="96"/>
    </location>
</feature>
<dbReference type="AlphaFoldDB" id="A0A5D0R6Q4"/>
<comment type="caution">
    <text evidence="2">The sequence shown here is derived from an EMBL/GenBank/DDBJ whole genome shotgun (WGS) entry which is preliminary data.</text>
</comment>
<name>A0A5D0R6Q4_9FLAO</name>
<dbReference type="OrthoDB" id="981524at2"/>
<dbReference type="RefSeq" id="WP_148404049.1">
    <property type="nucleotide sequence ID" value="NZ_VSKK01000002.1"/>
</dbReference>
<protein>
    <submittedName>
        <fullName evidence="2">Uncharacterized protein</fullName>
    </submittedName>
</protein>
<sequence length="164" mass="18514">MKNSKLHTIKKSGFKTPDTYFQDFESTLLIEIAILEKSKTAGFSVPENYFETFKISKGDIFSEAKPEPKVIPLFSKKTWLYAASVAAIAIIVISLPDFNKTVSFSSLDNDSIENYIISNDYEPSEFNNLITDPAAFENAIYNEALSDVSLESYLYNNSDLEDFK</sequence>
<keyword evidence="1" id="KW-0472">Membrane</keyword>
<evidence type="ECO:0000256" key="1">
    <source>
        <dbReference type="SAM" id="Phobius"/>
    </source>
</evidence>
<proteinExistence type="predicted"/>
<dbReference type="EMBL" id="VSKK01000002">
    <property type="protein sequence ID" value="TYB77172.1"/>
    <property type="molecule type" value="Genomic_DNA"/>
</dbReference>
<accession>A0A5D0R6Q4</accession>
<evidence type="ECO:0000313" key="2">
    <source>
        <dbReference type="EMBL" id="TYB77172.1"/>
    </source>
</evidence>
<dbReference type="Proteomes" id="UP000323720">
    <property type="component" value="Unassembled WGS sequence"/>
</dbReference>
<organism evidence="2 3">
    <name type="scientific">Bizionia myxarmorum</name>
    <dbReference type="NCBI Taxonomy" id="291186"/>
    <lineage>
        <taxon>Bacteria</taxon>
        <taxon>Pseudomonadati</taxon>
        <taxon>Bacteroidota</taxon>
        <taxon>Flavobacteriia</taxon>
        <taxon>Flavobacteriales</taxon>
        <taxon>Flavobacteriaceae</taxon>
        <taxon>Bizionia</taxon>
    </lineage>
</organism>